<sequence length="438" mass="49052">METSNDETAGTSNHVSVASAPAVPKHTPKKRTSRILPDSVKPLYSFKDYIPKSTIVFSRHEEEANDLIGALKKGPVGFDLEWRVLFMRLRGQTIMQSNRVAVVQIADSTGLILVLQIYGMSRFPKKLKELIENPDIPKLGANILNDGQKLFKNYGILAQNLFELGALVHLADPAGGHALTKRRIKFSKDIISLAKLVDRYCERSLDKEKLVRMCNWEDELDEIQIEYAANDAHCALKIYERLLELARQNNIILNEQAMKKRCSCSVPAPYPAGSLRTEIPTAVPLRRDASMQDLTAQPPAPLLQRHHSEMAASPSGVSNSNSGSVAMRPRYLRAYQAWHRGMDLERMCSELSLKSKGYNSARRVPLANKVVDVVANMDTDTLKAGTVIGYIIGALQADPKLPFEMDKLRELVQLDIASWERHRDWIIRAWSEGRGVAS</sequence>
<evidence type="ECO:0000256" key="3">
    <source>
        <dbReference type="SAM" id="MobiDB-lite"/>
    </source>
</evidence>
<evidence type="ECO:0000256" key="1">
    <source>
        <dbReference type="ARBA" id="ARBA00022722"/>
    </source>
</evidence>
<keyword evidence="2" id="KW-0378">Hydrolase</keyword>
<feature type="domain" description="3'-5' exonuclease" evidence="4">
    <location>
        <begin position="55"/>
        <end position="247"/>
    </location>
</feature>
<gene>
    <name evidence="5" type="ORF">AMATHDRAFT_64292</name>
</gene>
<organism evidence="5 6">
    <name type="scientific">Amanita thiersii Skay4041</name>
    <dbReference type="NCBI Taxonomy" id="703135"/>
    <lineage>
        <taxon>Eukaryota</taxon>
        <taxon>Fungi</taxon>
        <taxon>Dikarya</taxon>
        <taxon>Basidiomycota</taxon>
        <taxon>Agaricomycotina</taxon>
        <taxon>Agaricomycetes</taxon>
        <taxon>Agaricomycetidae</taxon>
        <taxon>Agaricales</taxon>
        <taxon>Pluteineae</taxon>
        <taxon>Amanitaceae</taxon>
        <taxon>Amanita</taxon>
    </lineage>
</organism>
<dbReference type="Proteomes" id="UP000242287">
    <property type="component" value="Unassembled WGS sequence"/>
</dbReference>
<dbReference type="OrthoDB" id="1920326at2759"/>
<dbReference type="GO" id="GO:0005634">
    <property type="term" value="C:nucleus"/>
    <property type="evidence" value="ECO:0007669"/>
    <property type="project" value="TreeGrafter"/>
</dbReference>
<keyword evidence="1" id="KW-0540">Nuclease</keyword>
<dbReference type="PANTHER" id="PTHR13620">
    <property type="entry name" value="3-5 EXONUCLEASE"/>
    <property type="match status" value="1"/>
</dbReference>
<dbReference type="Gene3D" id="3.30.420.10">
    <property type="entry name" value="Ribonuclease H-like superfamily/Ribonuclease H"/>
    <property type="match status" value="1"/>
</dbReference>
<dbReference type="SMART" id="SM00474">
    <property type="entry name" value="35EXOc"/>
    <property type="match status" value="1"/>
</dbReference>
<dbReference type="PANTHER" id="PTHR13620:SF104">
    <property type="entry name" value="EXONUCLEASE 3'-5' DOMAIN-CONTAINING PROTEIN 2"/>
    <property type="match status" value="1"/>
</dbReference>
<accession>A0A2A9NMN2</accession>
<name>A0A2A9NMN2_9AGAR</name>
<dbReference type="CDD" id="cd06141">
    <property type="entry name" value="WRN_exo"/>
    <property type="match status" value="1"/>
</dbReference>
<dbReference type="GO" id="GO:0006139">
    <property type="term" value="P:nucleobase-containing compound metabolic process"/>
    <property type="evidence" value="ECO:0007669"/>
    <property type="project" value="InterPro"/>
</dbReference>
<dbReference type="AlphaFoldDB" id="A0A2A9NMN2"/>
<evidence type="ECO:0000259" key="4">
    <source>
        <dbReference type="SMART" id="SM00474"/>
    </source>
</evidence>
<keyword evidence="6" id="KW-1185">Reference proteome</keyword>
<dbReference type="EMBL" id="KZ302045">
    <property type="protein sequence ID" value="PFH48933.1"/>
    <property type="molecule type" value="Genomic_DNA"/>
</dbReference>
<evidence type="ECO:0000313" key="6">
    <source>
        <dbReference type="Proteomes" id="UP000242287"/>
    </source>
</evidence>
<dbReference type="InterPro" id="IPR012337">
    <property type="entry name" value="RNaseH-like_sf"/>
</dbReference>
<protein>
    <recommendedName>
        <fullName evidence="4">3'-5' exonuclease domain-containing protein</fullName>
    </recommendedName>
</protein>
<dbReference type="STRING" id="703135.A0A2A9NMN2"/>
<dbReference type="SUPFAM" id="SSF53098">
    <property type="entry name" value="Ribonuclease H-like"/>
    <property type="match status" value="1"/>
</dbReference>
<proteinExistence type="predicted"/>
<evidence type="ECO:0000256" key="2">
    <source>
        <dbReference type="ARBA" id="ARBA00022801"/>
    </source>
</evidence>
<dbReference type="InterPro" id="IPR002562">
    <property type="entry name" value="3'-5'_exonuclease_dom"/>
</dbReference>
<dbReference type="GO" id="GO:0003676">
    <property type="term" value="F:nucleic acid binding"/>
    <property type="evidence" value="ECO:0007669"/>
    <property type="project" value="InterPro"/>
</dbReference>
<reference evidence="5 6" key="1">
    <citation type="submission" date="2014-02" db="EMBL/GenBank/DDBJ databases">
        <title>Transposable element dynamics among asymbiotic and ectomycorrhizal Amanita fungi.</title>
        <authorList>
            <consortium name="DOE Joint Genome Institute"/>
            <person name="Hess J."/>
            <person name="Skrede I."/>
            <person name="Wolfe B."/>
            <person name="LaButti K."/>
            <person name="Ohm R.A."/>
            <person name="Grigoriev I.V."/>
            <person name="Pringle A."/>
        </authorList>
    </citation>
    <scope>NUCLEOTIDE SEQUENCE [LARGE SCALE GENOMIC DNA]</scope>
    <source>
        <strain evidence="5 6">SKay4041</strain>
    </source>
</reference>
<evidence type="ECO:0000313" key="5">
    <source>
        <dbReference type="EMBL" id="PFH48933.1"/>
    </source>
</evidence>
<dbReference type="GO" id="GO:0008408">
    <property type="term" value="F:3'-5' exonuclease activity"/>
    <property type="evidence" value="ECO:0007669"/>
    <property type="project" value="InterPro"/>
</dbReference>
<dbReference type="InterPro" id="IPR051132">
    <property type="entry name" value="3-5_Exonuclease_domain"/>
</dbReference>
<dbReference type="Pfam" id="PF01612">
    <property type="entry name" value="DNA_pol_A_exo1"/>
    <property type="match status" value="1"/>
</dbReference>
<dbReference type="GO" id="GO:0005737">
    <property type="term" value="C:cytoplasm"/>
    <property type="evidence" value="ECO:0007669"/>
    <property type="project" value="TreeGrafter"/>
</dbReference>
<dbReference type="InterPro" id="IPR036397">
    <property type="entry name" value="RNaseH_sf"/>
</dbReference>
<feature type="region of interest" description="Disordered" evidence="3">
    <location>
        <begin position="1"/>
        <end position="34"/>
    </location>
</feature>
<feature type="compositionally biased region" description="Polar residues" evidence="3">
    <location>
        <begin position="1"/>
        <end position="16"/>
    </location>
</feature>